<keyword evidence="2" id="KW-0472">Membrane</keyword>
<organism evidence="3 4">
    <name type="scientific">Mycena maculata</name>
    <dbReference type="NCBI Taxonomy" id="230809"/>
    <lineage>
        <taxon>Eukaryota</taxon>
        <taxon>Fungi</taxon>
        <taxon>Dikarya</taxon>
        <taxon>Basidiomycota</taxon>
        <taxon>Agaricomycotina</taxon>
        <taxon>Agaricomycetes</taxon>
        <taxon>Agaricomycetidae</taxon>
        <taxon>Agaricales</taxon>
        <taxon>Marasmiineae</taxon>
        <taxon>Mycenaceae</taxon>
        <taxon>Mycena</taxon>
    </lineage>
</organism>
<dbReference type="AlphaFoldDB" id="A0AAD7HYU7"/>
<feature type="transmembrane region" description="Helical" evidence="2">
    <location>
        <begin position="15"/>
        <end position="34"/>
    </location>
</feature>
<proteinExistence type="predicted"/>
<keyword evidence="2" id="KW-1133">Transmembrane helix</keyword>
<dbReference type="Proteomes" id="UP001215280">
    <property type="component" value="Unassembled WGS sequence"/>
</dbReference>
<sequence length="106" mass="11694">MRHEPEFHFFILDDGGSGLFCLHGLLFLASAAMLRMSSKSQYNPTGKFLTGAHLRRARIPVTPTPAAHARHPLMNSTPRPPAPPRVVGRGRRGNSTWPLAGTIERK</sequence>
<evidence type="ECO:0000313" key="4">
    <source>
        <dbReference type="Proteomes" id="UP001215280"/>
    </source>
</evidence>
<dbReference type="EMBL" id="JARJLG010000183">
    <property type="protein sequence ID" value="KAJ7731434.1"/>
    <property type="molecule type" value="Genomic_DNA"/>
</dbReference>
<name>A0AAD7HYU7_9AGAR</name>
<keyword evidence="4" id="KW-1185">Reference proteome</keyword>
<gene>
    <name evidence="3" type="ORF">DFH07DRAFT_968759</name>
</gene>
<evidence type="ECO:0000256" key="1">
    <source>
        <dbReference type="SAM" id="MobiDB-lite"/>
    </source>
</evidence>
<protein>
    <submittedName>
        <fullName evidence="3">Uncharacterized protein</fullName>
    </submittedName>
</protein>
<evidence type="ECO:0000256" key="2">
    <source>
        <dbReference type="SAM" id="Phobius"/>
    </source>
</evidence>
<evidence type="ECO:0000313" key="3">
    <source>
        <dbReference type="EMBL" id="KAJ7731434.1"/>
    </source>
</evidence>
<keyword evidence="2" id="KW-0812">Transmembrane</keyword>
<feature type="region of interest" description="Disordered" evidence="1">
    <location>
        <begin position="63"/>
        <end position="106"/>
    </location>
</feature>
<comment type="caution">
    <text evidence="3">The sequence shown here is derived from an EMBL/GenBank/DDBJ whole genome shotgun (WGS) entry which is preliminary data.</text>
</comment>
<reference evidence="3" key="1">
    <citation type="submission" date="2023-03" db="EMBL/GenBank/DDBJ databases">
        <title>Massive genome expansion in bonnet fungi (Mycena s.s.) driven by repeated elements and novel gene families across ecological guilds.</title>
        <authorList>
            <consortium name="Lawrence Berkeley National Laboratory"/>
            <person name="Harder C.B."/>
            <person name="Miyauchi S."/>
            <person name="Viragh M."/>
            <person name="Kuo A."/>
            <person name="Thoen E."/>
            <person name="Andreopoulos B."/>
            <person name="Lu D."/>
            <person name="Skrede I."/>
            <person name="Drula E."/>
            <person name="Henrissat B."/>
            <person name="Morin E."/>
            <person name="Kohler A."/>
            <person name="Barry K."/>
            <person name="LaButti K."/>
            <person name="Morin E."/>
            <person name="Salamov A."/>
            <person name="Lipzen A."/>
            <person name="Mereny Z."/>
            <person name="Hegedus B."/>
            <person name="Baldrian P."/>
            <person name="Stursova M."/>
            <person name="Weitz H."/>
            <person name="Taylor A."/>
            <person name="Grigoriev I.V."/>
            <person name="Nagy L.G."/>
            <person name="Martin F."/>
            <person name="Kauserud H."/>
        </authorList>
    </citation>
    <scope>NUCLEOTIDE SEQUENCE</scope>
    <source>
        <strain evidence="3">CBHHK188m</strain>
    </source>
</reference>
<accession>A0AAD7HYU7</accession>